<comment type="caution">
    <text evidence="2">The sequence shown here is derived from an EMBL/GenBank/DDBJ whole genome shotgun (WGS) entry which is preliminary data.</text>
</comment>
<dbReference type="PANTHER" id="PTHR11257">
    <property type="entry name" value="CHEMOSENSORY PROTEIN-RELATED"/>
    <property type="match status" value="1"/>
</dbReference>
<accession>A0AAU9TVM2</accession>
<gene>
    <name evidence="2" type="ORF">EEDITHA_LOCUS5627</name>
</gene>
<feature type="signal peptide" evidence="1">
    <location>
        <begin position="1"/>
        <end position="16"/>
    </location>
</feature>
<keyword evidence="1" id="KW-0732">Signal</keyword>
<dbReference type="InterPro" id="IPR036682">
    <property type="entry name" value="OS_D_A10/PebIII_sf"/>
</dbReference>
<dbReference type="Pfam" id="PF03392">
    <property type="entry name" value="OS-D"/>
    <property type="match status" value="1"/>
</dbReference>
<name>A0AAU9TVM2_EUPED</name>
<keyword evidence="3" id="KW-1185">Reference proteome</keyword>
<dbReference type="PANTHER" id="PTHR11257:SF13">
    <property type="entry name" value="GEO07322P1"/>
    <property type="match status" value="1"/>
</dbReference>
<reference evidence="2" key="1">
    <citation type="submission" date="2022-03" db="EMBL/GenBank/DDBJ databases">
        <authorList>
            <person name="Tunstrom K."/>
        </authorList>
    </citation>
    <scope>NUCLEOTIDE SEQUENCE</scope>
</reference>
<evidence type="ECO:0000256" key="1">
    <source>
        <dbReference type="SAM" id="SignalP"/>
    </source>
</evidence>
<evidence type="ECO:0000313" key="2">
    <source>
        <dbReference type="EMBL" id="CAH2089587.1"/>
    </source>
</evidence>
<sequence length="121" mass="13730">MKLVIIVCAMVAFSAATELYSTENDHLDIEAVVSDPTSLKAFLDCFNDKGSCDEQMADFKKDIPEAVAENCAKCTEAQKHIFKRFLEVIKVKNPEDYQVFKQKYDPQDKHFAKLETAIANF</sequence>
<dbReference type="SUPFAM" id="SSF100910">
    <property type="entry name" value="Chemosensory protein Csp2"/>
    <property type="match status" value="1"/>
</dbReference>
<evidence type="ECO:0000313" key="3">
    <source>
        <dbReference type="Proteomes" id="UP001153954"/>
    </source>
</evidence>
<dbReference type="AlphaFoldDB" id="A0AAU9TVM2"/>
<dbReference type="EMBL" id="CAKOGL010000008">
    <property type="protein sequence ID" value="CAH2089587.1"/>
    <property type="molecule type" value="Genomic_DNA"/>
</dbReference>
<feature type="chain" id="PRO_5043942137" description="Chemosensory protein" evidence="1">
    <location>
        <begin position="17"/>
        <end position="121"/>
    </location>
</feature>
<dbReference type="InterPro" id="IPR005055">
    <property type="entry name" value="A10/PebIII"/>
</dbReference>
<dbReference type="Proteomes" id="UP001153954">
    <property type="component" value="Unassembled WGS sequence"/>
</dbReference>
<proteinExistence type="predicted"/>
<protein>
    <recommendedName>
        <fullName evidence="4">Chemosensory protein</fullName>
    </recommendedName>
</protein>
<organism evidence="2 3">
    <name type="scientific">Euphydryas editha</name>
    <name type="common">Edith's checkerspot</name>
    <dbReference type="NCBI Taxonomy" id="104508"/>
    <lineage>
        <taxon>Eukaryota</taxon>
        <taxon>Metazoa</taxon>
        <taxon>Ecdysozoa</taxon>
        <taxon>Arthropoda</taxon>
        <taxon>Hexapoda</taxon>
        <taxon>Insecta</taxon>
        <taxon>Pterygota</taxon>
        <taxon>Neoptera</taxon>
        <taxon>Endopterygota</taxon>
        <taxon>Lepidoptera</taxon>
        <taxon>Glossata</taxon>
        <taxon>Ditrysia</taxon>
        <taxon>Papilionoidea</taxon>
        <taxon>Nymphalidae</taxon>
        <taxon>Nymphalinae</taxon>
        <taxon>Euphydryas</taxon>
    </lineage>
</organism>
<evidence type="ECO:0008006" key="4">
    <source>
        <dbReference type="Google" id="ProtNLM"/>
    </source>
</evidence>
<dbReference type="Gene3D" id="1.10.2080.10">
    <property type="entry name" value="Insect odorant-binding protein A10/Ejaculatory bulb-specific protein 3"/>
    <property type="match status" value="1"/>
</dbReference>